<reference evidence="9" key="1">
    <citation type="journal article" date="2017" name="Res. Microbiol.">
        <title>Comparative genomics of extrachromosomal elements in Bacillus thuringiensis subsp. israelensis.</title>
        <authorList>
            <person name="Bolotin A."/>
            <person name="Gillis A."/>
            <person name="Sanchis V."/>
            <person name="Nielsen-LeRoux C."/>
            <person name="Mahillon J."/>
            <person name="Lereclus D."/>
            <person name="Sorokin A."/>
        </authorList>
    </citation>
    <scope>NUCLEOTIDE SEQUENCE</scope>
    <source>
        <strain evidence="9">AM65-52</strain>
        <plasmid evidence="9">pAM65-52-3-235K</plasmid>
    </source>
</reference>
<geneLocation type="plasmid" evidence="9">
    <name>pAM65-52-3-235K</name>
</geneLocation>
<keyword evidence="9" id="KW-0614">Plasmid</keyword>
<organism evidence="9">
    <name type="scientific">Bacillus thuringiensis subsp. israelensis</name>
    <dbReference type="NCBI Taxonomy" id="1430"/>
    <lineage>
        <taxon>Bacteria</taxon>
        <taxon>Bacillati</taxon>
        <taxon>Bacillota</taxon>
        <taxon>Bacilli</taxon>
        <taxon>Bacillales</taxon>
        <taxon>Bacillaceae</taxon>
        <taxon>Bacillus</taxon>
        <taxon>Bacillus cereus group</taxon>
    </lineage>
</organism>
<name>A0A160LK61_BACTI</name>
<keyword evidence="2" id="KW-0227">DNA damage</keyword>
<keyword evidence="6" id="KW-0238">DNA-binding</keyword>
<dbReference type="GO" id="GO:0016787">
    <property type="term" value="F:hydrolase activity"/>
    <property type="evidence" value="ECO:0007669"/>
    <property type="project" value="UniProtKB-KW"/>
</dbReference>
<dbReference type="InterPro" id="IPR011604">
    <property type="entry name" value="PDDEXK-like_dom_sf"/>
</dbReference>
<evidence type="ECO:0000259" key="8">
    <source>
        <dbReference type="Pfam" id="PF12705"/>
    </source>
</evidence>
<sequence>MTKIELSMDDIYTFMQCPLKYKLTKIHEIPSEDDYKSAVLYSKGIHQTISYFYYEVMQGRLPTLRQMRDKWANYYYSIFEEDKRTKDNFLLARTGTDQQRTQQILNRGMEAIYAFYAENKDNPGTPIAVNYPFRIAVQDDLILTGEFELIREYTDSNNKRMIEIVDFKTSNNKTDASSGFFLRHDLRATAMFYAFQELFQSTPDRFVFDYIGTDKQLSLYRDENEIKRLKSVLKGVRNGIKQEDFYPRQSFMCKSCPMMNYCDRLQF</sequence>
<dbReference type="GO" id="GO:0003677">
    <property type="term" value="F:DNA binding"/>
    <property type="evidence" value="ECO:0007669"/>
    <property type="project" value="UniProtKB-KW"/>
</dbReference>
<dbReference type="GO" id="GO:0006281">
    <property type="term" value="P:DNA repair"/>
    <property type="evidence" value="ECO:0007669"/>
    <property type="project" value="UniProtKB-KW"/>
</dbReference>
<evidence type="ECO:0000256" key="4">
    <source>
        <dbReference type="ARBA" id="ARBA00022806"/>
    </source>
</evidence>
<accession>A0A160LK61</accession>
<evidence type="ECO:0000256" key="6">
    <source>
        <dbReference type="ARBA" id="ARBA00023125"/>
    </source>
</evidence>
<dbReference type="Gene3D" id="3.90.320.10">
    <property type="match status" value="1"/>
</dbReference>
<dbReference type="RefSeq" id="WP_000161131.1">
    <property type="nucleotide sequence ID" value="NZ_CP013278.1"/>
</dbReference>
<dbReference type="Pfam" id="PF12705">
    <property type="entry name" value="PDDEXK_1"/>
    <property type="match status" value="1"/>
</dbReference>
<keyword evidence="7" id="KW-0234">DNA repair</keyword>
<dbReference type="GO" id="GO:0004386">
    <property type="term" value="F:helicase activity"/>
    <property type="evidence" value="ECO:0007669"/>
    <property type="project" value="UniProtKB-KW"/>
</dbReference>
<protein>
    <recommendedName>
        <fullName evidence="8">PD-(D/E)XK endonuclease-like domain-containing protein</fullName>
    </recommendedName>
</protein>
<keyword evidence="5" id="KW-0067">ATP-binding</keyword>
<dbReference type="AlphaFoldDB" id="A0A160LK61"/>
<dbReference type="PATRIC" id="fig|1430.6.peg.2036"/>
<feature type="domain" description="PD-(D/E)XK endonuclease-like" evidence="8">
    <location>
        <begin position="6"/>
        <end position="263"/>
    </location>
</feature>
<evidence type="ECO:0000256" key="7">
    <source>
        <dbReference type="ARBA" id="ARBA00023204"/>
    </source>
</evidence>
<evidence type="ECO:0000256" key="3">
    <source>
        <dbReference type="ARBA" id="ARBA00022801"/>
    </source>
</evidence>
<dbReference type="EMBL" id="CP013278">
    <property type="protein sequence ID" value="AND28597.1"/>
    <property type="molecule type" value="Genomic_DNA"/>
</dbReference>
<evidence type="ECO:0000313" key="9">
    <source>
        <dbReference type="EMBL" id="AND28597.1"/>
    </source>
</evidence>
<evidence type="ECO:0000256" key="5">
    <source>
        <dbReference type="ARBA" id="ARBA00022840"/>
    </source>
</evidence>
<gene>
    <name evidence="9" type="ORF">ATN07_33345</name>
</gene>
<dbReference type="GO" id="GO:0005524">
    <property type="term" value="F:ATP binding"/>
    <property type="evidence" value="ECO:0007669"/>
    <property type="project" value="UniProtKB-KW"/>
</dbReference>
<evidence type="ECO:0000256" key="2">
    <source>
        <dbReference type="ARBA" id="ARBA00022763"/>
    </source>
</evidence>
<keyword evidence="4" id="KW-0347">Helicase</keyword>
<evidence type="ECO:0000256" key="1">
    <source>
        <dbReference type="ARBA" id="ARBA00022741"/>
    </source>
</evidence>
<keyword evidence="3" id="KW-0378">Hydrolase</keyword>
<dbReference type="InterPro" id="IPR038726">
    <property type="entry name" value="PDDEXK_AddAB-type"/>
</dbReference>
<proteinExistence type="predicted"/>
<keyword evidence="1" id="KW-0547">Nucleotide-binding</keyword>